<comment type="subcellular location">
    <subcellularLocation>
        <location evidence="1">Mitochondrion intermembrane space</location>
    </subcellularLocation>
</comment>
<dbReference type="GO" id="GO:0005739">
    <property type="term" value="C:mitochondrion"/>
    <property type="evidence" value="ECO:0000318"/>
    <property type="project" value="GO_Central"/>
</dbReference>
<dbReference type="AlphaFoldDB" id="H2Y1V8"/>
<evidence type="ECO:0000256" key="2">
    <source>
        <dbReference type="ARBA" id="ARBA00023128"/>
    </source>
</evidence>
<protein>
    <recommendedName>
        <fullName evidence="5">Coiled-coil-helix-coiled-coil-helix domain-containing protein 7</fullName>
    </recommendedName>
</protein>
<reference evidence="6" key="3">
    <citation type="submission" date="2025-09" db="UniProtKB">
        <authorList>
            <consortium name="Ensembl"/>
        </authorList>
    </citation>
    <scope>IDENTIFICATION</scope>
</reference>
<evidence type="ECO:0000256" key="1">
    <source>
        <dbReference type="ARBA" id="ARBA00004569"/>
    </source>
</evidence>
<dbReference type="PANTHER" id="PTHR46811">
    <property type="entry name" value="COILED-COIL-HELIX-COILED-COIL-HELIX DOMAIN-CONTAINING PROTEIN 7"/>
    <property type="match status" value="1"/>
</dbReference>
<dbReference type="STRING" id="7719.ENSCINP00000035893"/>
<dbReference type="InParanoid" id="H2Y1V8"/>
<dbReference type="Proteomes" id="UP000008144">
    <property type="component" value="Unassembled WGS sequence"/>
</dbReference>
<dbReference type="PANTHER" id="PTHR46811:SF1">
    <property type="entry name" value="COILED-COIL-HELIX-COILED-COIL-HELIX DOMAIN-CONTAINING PROTEIN 7"/>
    <property type="match status" value="1"/>
</dbReference>
<name>H2Y1V8_CIOIN</name>
<proteinExistence type="inferred from homology"/>
<reference evidence="6" key="2">
    <citation type="submission" date="2025-08" db="UniProtKB">
        <authorList>
            <consortium name="Ensembl"/>
        </authorList>
    </citation>
    <scope>IDENTIFICATION</scope>
</reference>
<evidence type="ECO:0000256" key="3">
    <source>
        <dbReference type="ARBA" id="ARBA00023157"/>
    </source>
</evidence>
<dbReference type="HOGENOM" id="CLU_175044_1_0_1"/>
<dbReference type="InterPro" id="IPR051040">
    <property type="entry name" value="COX23"/>
</dbReference>
<dbReference type="SUPFAM" id="SSF47072">
    <property type="entry name" value="Cysteine alpha-hairpin motif"/>
    <property type="match status" value="1"/>
</dbReference>
<dbReference type="InterPro" id="IPR009069">
    <property type="entry name" value="Cys_alpha_HP_mot_SF"/>
</dbReference>
<dbReference type="OMA" id="QELSYKC"/>
<comment type="similarity">
    <text evidence="4">Belongs to the CHCHD7 family.</text>
</comment>
<dbReference type="PROSITE" id="PS51808">
    <property type="entry name" value="CHCH"/>
    <property type="match status" value="1"/>
</dbReference>
<dbReference type="GO" id="GO:0005758">
    <property type="term" value="C:mitochondrial intermembrane space"/>
    <property type="evidence" value="ECO:0007669"/>
    <property type="project" value="UniProtKB-SubCell"/>
</dbReference>
<accession>H2Y1V8</accession>
<keyword evidence="3" id="KW-1015">Disulfide bond</keyword>
<dbReference type="GO" id="GO:0033108">
    <property type="term" value="P:mitochondrial respiratory chain complex assembly"/>
    <property type="evidence" value="ECO:0000318"/>
    <property type="project" value="GO_Central"/>
</dbReference>
<evidence type="ECO:0000313" key="7">
    <source>
        <dbReference type="Proteomes" id="UP000008144"/>
    </source>
</evidence>
<dbReference type="FunCoup" id="H2Y1V8">
    <property type="interactions" value="18"/>
</dbReference>
<keyword evidence="2" id="KW-0496">Mitochondrion</keyword>
<evidence type="ECO:0000256" key="4">
    <source>
        <dbReference type="ARBA" id="ARBA00038205"/>
    </source>
</evidence>
<dbReference type="Ensembl" id="ENSCINT00000031713.1">
    <property type="protein sequence ID" value="ENSCINP00000035893.1"/>
    <property type="gene ID" value="ENSCING00000019390.1"/>
</dbReference>
<sequence>MAGKKTTNYFNRDVNPCVEEQKESIACLEGNNYKKDKCNIPFANYQECVGFWKNVSRKRNQQGIQPAIPTLSEQEQIKRFLGDKLPYIALSDS</sequence>
<organism evidence="6 7">
    <name type="scientific">Ciona intestinalis</name>
    <name type="common">Transparent sea squirt</name>
    <name type="synonym">Ascidia intestinalis</name>
    <dbReference type="NCBI Taxonomy" id="7719"/>
    <lineage>
        <taxon>Eukaryota</taxon>
        <taxon>Metazoa</taxon>
        <taxon>Chordata</taxon>
        <taxon>Tunicata</taxon>
        <taxon>Ascidiacea</taxon>
        <taxon>Phlebobranchia</taxon>
        <taxon>Cionidae</taxon>
        <taxon>Ciona</taxon>
    </lineage>
</organism>
<reference evidence="7" key="1">
    <citation type="journal article" date="2002" name="Science">
        <title>The draft genome of Ciona intestinalis: insights into chordate and vertebrate origins.</title>
        <authorList>
            <person name="Dehal P."/>
            <person name="Satou Y."/>
            <person name="Campbell R.K."/>
            <person name="Chapman J."/>
            <person name="Degnan B."/>
            <person name="De Tomaso A."/>
            <person name="Davidson B."/>
            <person name="Di Gregorio A."/>
            <person name="Gelpke M."/>
            <person name="Goodstein D.M."/>
            <person name="Harafuji N."/>
            <person name="Hastings K.E."/>
            <person name="Ho I."/>
            <person name="Hotta K."/>
            <person name="Huang W."/>
            <person name="Kawashima T."/>
            <person name="Lemaire P."/>
            <person name="Martinez D."/>
            <person name="Meinertzhagen I.A."/>
            <person name="Necula S."/>
            <person name="Nonaka M."/>
            <person name="Putnam N."/>
            <person name="Rash S."/>
            <person name="Saiga H."/>
            <person name="Satake M."/>
            <person name="Terry A."/>
            <person name="Yamada L."/>
            <person name="Wang H.G."/>
            <person name="Awazu S."/>
            <person name="Azumi K."/>
            <person name="Boore J."/>
            <person name="Branno M."/>
            <person name="Chin-Bow S."/>
            <person name="DeSantis R."/>
            <person name="Doyle S."/>
            <person name="Francino P."/>
            <person name="Keys D.N."/>
            <person name="Haga S."/>
            <person name="Hayashi H."/>
            <person name="Hino K."/>
            <person name="Imai K.S."/>
            <person name="Inaba K."/>
            <person name="Kano S."/>
            <person name="Kobayashi K."/>
            <person name="Kobayashi M."/>
            <person name="Lee B.I."/>
            <person name="Makabe K.W."/>
            <person name="Manohar C."/>
            <person name="Matassi G."/>
            <person name="Medina M."/>
            <person name="Mochizuki Y."/>
            <person name="Mount S."/>
            <person name="Morishita T."/>
            <person name="Miura S."/>
            <person name="Nakayama A."/>
            <person name="Nishizaka S."/>
            <person name="Nomoto H."/>
            <person name="Ohta F."/>
            <person name="Oishi K."/>
            <person name="Rigoutsos I."/>
            <person name="Sano M."/>
            <person name="Sasaki A."/>
            <person name="Sasakura Y."/>
            <person name="Shoguchi E."/>
            <person name="Shin-i T."/>
            <person name="Spagnuolo A."/>
            <person name="Stainier D."/>
            <person name="Suzuki M.M."/>
            <person name="Tassy O."/>
            <person name="Takatori N."/>
            <person name="Tokuoka M."/>
            <person name="Yagi K."/>
            <person name="Yoshizaki F."/>
            <person name="Wada S."/>
            <person name="Zhang C."/>
            <person name="Hyatt P.D."/>
            <person name="Larimer F."/>
            <person name="Detter C."/>
            <person name="Doggett N."/>
            <person name="Glavina T."/>
            <person name="Hawkins T."/>
            <person name="Richardson P."/>
            <person name="Lucas S."/>
            <person name="Kohara Y."/>
            <person name="Levine M."/>
            <person name="Satoh N."/>
            <person name="Rokhsar D.S."/>
        </authorList>
    </citation>
    <scope>NUCLEOTIDE SEQUENCE [LARGE SCALE GENOMIC DNA]</scope>
</reference>
<dbReference type="GeneTree" id="ENSGT00390000001029"/>
<evidence type="ECO:0000313" key="6">
    <source>
        <dbReference type="Ensembl" id="ENSCINP00000035893.1"/>
    </source>
</evidence>
<evidence type="ECO:0000256" key="5">
    <source>
        <dbReference type="ARBA" id="ARBA00039509"/>
    </source>
</evidence>
<keyword evidence="7" id="KW-1185">Reference proteome</keyword>